<reference evidence="4" key="2">
    <citation type="submission" date="2016-06" db="EMBL/GenBank/DDBJ databases">
        <title>NZP2037 Pacbio-Illumina hybrid assembly.</title>
        <authorList>
            <person name="Ramsay J.P."/>
        </authorList>
    </citation>
    <scope>NUCLEOTIDE SEQUENCE [LARGE SCALE GENOMIC DNA]</scope>
    <source>
        <strain evidence="4">R7ANS::ICEMlSym2042</strain>
    </source>
</reference>
<gene>
    <name evidence="2" type="ORF">A8145_25575</name>
    <name evidence="1" type="ORF">BAE39_26945</name>
</gene>
<evidence type="ECO:0000313" key="4">
    <source>
        <dbReference type="Proteomes" id="UP000093748"/>
    </source>
</evidence>
<dbReference type="AlphaFoldDB" id="A0A1A5PUV0"/>
<evidence type="ECO:0000313" key="2">
    <source>
        <dbReference type="EMBL" id="OBQ59029.1"/>
    </source>
</evidence>
<proteinExistence type="predicted"/>
<name>A0A1A5PUV0_RHILI</name>
<protein>
    <submittedName>
        <fullName evidence="1">Uncharacterized protein</fullName>
    </submittedName>
</protein>
<dbReference type="EMBL" id="LYTK01000023">
    <property type="protein sequence ID" value="OBQ59029.1"/>
    <property type="molecule type" value="Genomic_DNA"/>
</dbReference>
<dbReference type="EMBL" id="LZTJ01000002">
    <property type="protein sequence ID" value="OBP79968.1"/>
    <property type="molecule type" value="Genomic_DNA"/>
</dbReference>
<sequence length="63" mass="6906">MTKGIDGDKALVSFKLIPIDIAFMMIPEQHVPRCERLAVSVAFTSPAIDNLCSLLTFTIDVDP</sequence>
<accession>A0A1A5PUV0</accession>
<dbReference type="Proteomes" id="UP000093748">
    <property type="component" value="Unassembled WGS sequence"/>
</dbReference>
<dbReference type="Proteomes" id="UP000093737">
    <property type="component" value="Unassembled WGS sequence"/>
</dbReference>
<evidence type="ECO:0000313" key="1">
    <source>
        <dbReference type="EMBL" id="OBP79968.1"/>
    </source>
</evidence>
<reference evidence="2 3" key="1">
    <citation type="submission" date="2016-05" db="EMBL/GenBank/DDBJ databases">
        <authorList>
            <person name="Ramsay J.P."/>
        </authorList>
    </citation>
    <scope>NUCLEOTIDE SEQUENCE [LARGE SCALE GENOMIC DNA]</scope>
    <source>
        <strain evidence="2 3">NZP2042</strain>
    </source>
</reference>
<reference evidence="1" key="3">
    <citation type="submission" date="2016-06" db="EMBL/GenBank/DDBJ databases">
        <authorList>
            <person name="Kjaerup R.B."/>
            <person name="Dalgaard T.S."/>
            <person name="Juul-Madsen H.R."/>
        </authorList>
    </citation>
    <scope>NUCLEOTIDE SEQUENCE</scope>
    <source>
        <strain evidence="1">R7ANS::ICEMlSym2042</strain>
    </source>
</reference>
<organism evidence="1 4">
    <name type="scientific">Rhizobium loti</name>
    <name type="common">Mesorhizobium loti</name>
    <dbReference type="NCBI Taxonomy" id="381"/>
    <lineage>
        <taxon>Bacteria</taxon>
        <taxon>Pseudomonadati</taxon>
        <taxon>Pseudomonadota</taxon>
        <taxon>Alphaproteobacteria</taxon>
        <taxon>Hyphomicrobiales</taxon>
        <taxon>Phyllobacteriaceae</taxon>
        <taxon>Mesorhizobium</taxon>
    </lineage>
</organism>
<evidence type="ECO:0000313" key="3">
    <source>
        <dbReference type="Proteomes" id="UP000093737"/>
    </source>
</evidence>
<comment type="caution">
    <text evidence="1">The sequence shown here is derived from an EMBL/GenBank/DDBJ whole genome shotgun (WGS) entry which is preliminary data.</text>
</comment>